<sequence length="141" mass="14844">MIASHKAGKGSRLLSTKCDLYLRVKLGRNNESRAAEALPMDAVLICAAVALPSISSFLSYNKVPRKCKGCFGAGYLPCNTCNGRGKVGGCFKQAQQPLTSCSGCLGKGRQGCMKCGSTGLANSWLWSPKKGPGIWGAPGEW</sequence>
<dbReference type="AlphaFoldDB" id="A0A250WWE5"/>
<dbReference type="EMBL" id="BEGY01000010">
    <property type="protein sequence ID" value="GAX75157.1"/>
    <property type="molecule type" value="Genomic_DNA"/>
</dbReference>
<reference evidence="1 2" key="1">
    <citation type="submission" date="2017-08" db="EMBL/GenBank/DDBJ databases">
        <title>Acidophilic green algal genome provides insights into adaptation to an acidic environment.</title>
        <authorList>
            <person name="Hirooka S."/>
            <person name="Hirose Y."/>
            <person name="Kanesaki Y."/>
            <person name="Higuchi S."/>
            <person name="Fujiwara T."/>
            <person name="Onuma R."/>
            <person name="Era A."/>
            <person name="Ohbayashi R."/>
            <person name="Uzuka A."/>
            <person name="Nozaki H."/>
            <person name="Yoshikawa H."/>
            <person name="Miyagishima S.Y."/>
        </authorList>
    </citation>
    <scope>NUCLEOTIDE SEQUENCE [LARGE SCALE GENOMIC DNA]</scope>
    <source>
        <strain evidence="1 2">NIES-2499</strain>
    </source>
</reference>
<organism evidence="1 2">
    <name type="scientific">Chlamydomonas eustigma</name>
    <dbReference type="NCBI Taxonomy" id="1157962"/>
    <lineage>
        <taxon>Eukaryota</taxon>
        <taxon>Viridiplantae</taxon>
        <taxon>Chlorophyta</taxon>
        <taxon>core chlorophytes</taxon>
        <taxon>Chlorophyceae</taxon>
        <taxon>CS clade</taxon>
        <taxon>Chlamydomonadales</taxon>
        <taxon>Chlamydomonadaceae</taxon>
        <taxon>Chlamydomonas</taxon>
    </lineage>
</organism>
<evidence type="ECO:0000313" key="2">
    <source>
        <dbReference type="Proteomes" id="UP000232323"/>
    </source>
</evidence>
<dbReference type="Proteomes" id="UP000232323">
    <property type="component" value="Unassembled WGS sequence"/>
</dbReference>
<name>A0A250WWE5_9CHLO</name>
<proteinExistence type="predicted"/>
<comment type="caution">
    <text evidence="1">The sequence shown here is derived from an EMBL/GenBank/DDBJ whole genome shotgun (WGS) entry which is preliminary data.</text>
</comment>
<evidence type="ECO:0000313" key="1">
    <source>
        <dbReference type="EMBL" id="GAX75157.1"/>
    </source>
</evidence>
<accession>A0A250WWE5</accession>
<gene>
    <name evidence="1" type="ORF">CEUSTIGMA_g2601.t1</name>
</gene>
<dbReference type="OrthoDB" id="3355217at2759"/>
<protein>
    <submittedName>
        <fullName evidence="1">Uncharacterized protein</fullName>
    </submittedName>
</protein>
<keyword evidence="2" id="KW-1185">Reference proteome</keyword>